<feature type="region of interest" description="Disordered" evidence="1">
    <location>
        <begin position="29"/>
        <end position="69"/>
    </location>
</feature>
<dbReference type="Proteomes" id="UP000219914">
    <property type="component" value="Unassembled WGS sequence"/>
</dbReference>
<sequence>MPPAPIIDAHNPRISDEAIEKWEGKPLYTFAGDKKPGDMTGRQQPASAPLPADARCSRSTAFGDSSSEAGTLACRISSRRAAAQSGEAITLTPSAPRSSIPQPMGFYAPAQIV</sequence>
<evidence type="ECO:0000313" key="3">
    <source>
        <dbReference type="Proteomes" id="UP000219914"/>
    </source>
</evidence>
<feature type="compositionally biased region" description="Polar residues" evidence="1">
    <location>
        <begin position="57"/>
        <end position="69"/>
    </location>
</feature>
<comment type="caution">
    <text evidence="2">The sequence shown here is derived from an EMBL/GenBank/DDBJ whole genome shotgun (WGS) entry which is preliminary data.</text>
</comment>
<name>A0ABX4JGM9_9HYPH</name>
<reference evidence="2 3" key="1">
    <citation type="submission" date="2017-09" db="EMBL/GenBank/DDBJ databases">
        <title>Comparative genomics of rhizobia isolated from Phaseolus vulgaris in China.</title>
        <authorList>
            <person name="Tong W."/>
        </authorList>
    </citation>
    <scope>NUCLEOTIDE SEQUENCE [LARGE SCALE GENOMIC DNA]</scope>
    <source>
        <strain evidence="2 3">FH14</strain>
    </source>
</reference>
<keyword evidence="3" id="KW-1185">Reference proteome</keyword>
<dbReference type="Pfam" id="PF03640">
    <property type="entry name" value="Lipoprotein_15"/>
    <property type="match status" value="1"/>
</dbReference>
<protein>
    <submittedName>
        <fullName evidence="2">Uncharacterized protein</fullName>
    </submittedName>
</protein>
<gene>
    <name evidence="2" type="ORF">CO674_34255</name>
</gene>
<proteinExistence type="predicted"/>
<feature type="compositionally biased region" description="Polar residues" evidence="1">
    <location>
        <begin position="91"/>
        <end position="101"/>
    </location>
</feature>
<dbReference type="EMBL" id="NWSY01000060">
    <property type="protein sequence ID" value="PDT19208.1"/>
    <property type="molecule type" value="Genomic_DNA"/>
</dbReference>
<accession>A0ABX4JGM9</accession>
<dbReference type="InterPro" id="IPR005297">
    <property type="entry name" value="Lipoprotein_repeat"/>
</dbReference>
<evidence type="ECO:0000256" key="1">
    <source>
        <dbReference type="SAM" id="MobiDB-lite"/>
    </source>
</evidence>
<organism evidence="2 3">
    <name type="scientific">Rhizobium hidalgonense</name>
    <dbReference type="NCBI Taxonomy" id="1538159"/>
    <lineage>
        <taxon>Bacteria</taxon>
        <taxon>Pseudomonadati</taxon>
        <taxon>Pseudomonadota</taxon>
        <taxon>Alphaproteobacteria</taxon>
        <taxon>Hyphomicrobiales</taxon>
        <taxon>Rhizobiaceae</taxon>
        <taxon>Rhizobium/Agrobacterium group</taxon>
        <taxon>Rhizobium</taxon>
    </lineage>
</organism>
<evidence type="ECO:0000313" key="2">
    <source>
        <dbReference type="EMBL" id="PDT19208.1"/>
    </source>
</evidence>
<feature type="region of interest" description="Disordered" evidence="1">
    <location>
        <begin position="85"/>
        <end position="113"/>
    </location>
</feature>